<dbReference type="CDD" id="cd04435">
    <property type="entry name" value="DEP_fRom2"/>
    <property type="match status" value="1"/>
</dbReference>
<evidence type="ECO:0000259" key="15">
    <source>
        <dbReference type="PROSITE" id="PS50010"/>
    </source>
</evidence>
<evidence type="ECO:0000256" key="11">
    <source>
        <dbReference type="ARBA" id="ARBA00023136"/>
    </source>
</evidence>
<evidence type="ECO:0000256" key="5">
    <source>
        <dbReference type="ARBA" id="ARBA00022676"/>
    </source>
</evidence>
<evidence type="ECO:0000256" key="7">
    <source>
        <dbReference type="ARBA" id="ARBA00022692"/>
    </source>
</evidence>
<dbReference type="SUPFAM" id="SSF46785">
    <property type="entry name" value="Winged helix' DNA-binding domain"/>
    <property type="match status" value="1"/>
</dbReference>
<accession>A0A0F7SS50</accession>
<reference evidence="17" key="1">
    <citation type="submission" date="2014-08" db="EMBL/GenBank/DDBJ databases">
        <authorList>
            <person name="Sharma Rahul"/>
            <person name="Thines Marco"/>
        </authorList>
    </citation>
    <scope>NUCLEOTIDE SEQUENCE</scope>
</reference>
<feature type="domain" description="CNH" evidence="16">
    <location>
        <begin position="1607"/>
        <end position="1915"/>
    </location>
</feature>
<dbReference type="Pfam" id="PF15405">
    <property type="entry name" value="PH_5"/>
    <property type="match status" value="1"/>
</dbReference>
<keyword evidence="9 13" id="KW-1133">Transmembrane helix</keyword>
<feature type="compositionally biased region" description="Low complexity" evidence="12">
    <location>
        <begin position="921"/>
        <end position="940"/>
    </location>
</feature>
<dbReference type="InterPro" id="IPR011993">
    <property type="entry name" value="PH-like_dom_sf"/>
</dbReference>
<dbReference type="Gene3D" id="1.10.10.10">
    <property type="entry name" value="Winged helix-like DNA-binding domain superfamily/Winged helix DNA-binding domain"/>
    <property type="match status" value="1"/>
</dbReference>
<dbReference type="GO" id="GO:0005085">
    <property type="term" value="F:guanyl-nucleotide exchange factor activity"/>
    <property type="evidence" value="ECO:0007669"/>
    <property type="project" value="UniProtKB-KW"/>
</dbReference>
<dbReference type="Pfam" id="PF01762">
    <property type="entry name" value="Galactosyl_T"/>
    <property type="match status" value="1"/>
</dbReference>
<dbReference type="PROSITE" id="PS50010">
    <property type="entry name" value="DH_2"/>
    <property type="match status" value="1"/>
</dbReference>
<dbReference type="Gene3D" id="2.30.29.30">
    <property type="entry name" value="Pleckstrin-homology domain (PH domain)/Phosphotyrosine-binding domain (PTB)"/>
    <property type="match status" value="1"/>
</dbReference>
<evidence type="ECO:0000259" key="16">
    <source>
        <dbReference type="PROSITE" id="PS50219"/>
    </source>
</evidence>
<feature type="domain" description="DH" evidence="15">
    <location>
        <begin position="1226"/>
        <end position="1414"/>
    </location>
</feature>
<dbReference type="InterPro" id="IPR035899">
    <property type="entry name" value="DBL_dom_sf"/>
</dbReference>
<feature type="compositionally biased region" description="Polar residues" evidence="12">
    <location>
        <begin position="1109"/>
        <end position="1125"/>
    </location>
</feature>
<evidence type="ECO:0000313" key="17">
    <source>
        <dbReference type="EMBL" id="CED83340.1"/>
    </source>
</evidence>
<dbReference type="PROSITE" id="PS50219">
    <property type="entry name" value="CNH"/>
    <property type="match status" value="1"/>
</dbReference>
<feature type="compositionally biased region" description="Low complexity" evidence="12">
    <location>
        <begin position="783"/>
        <end position="802"/>
    </location>
</feature>
<comment type="subcellular location">
    <subcellularLocation>
        <location evidence="1">Golgi apparatus membrane</location>
        <topology evidence="1">Single-pass type II membrane protein</topology>
    </subcellularLocation>
</comment>
<feature type="compositionally biased region" description="Polar residues" evidence="12">
    <location>
        <begin position="1"/>
        <end position="10"/>
    </location>
</feature>
<keyword evidence="10" id="KW-0333">Golgi apparatus</keyword>
<evidence type="ECO:0000256" key="3">
    <source>
        <dbReference type="ARBA" id="ARBA00022553"/>
    </source>
</evidence>
<dbReference type="InterPro" id="IPR036388">
    <property type="entry name" value="WH-like_DNA-bd_sf"/>
</dbReference>
<dbReference type="EMBL" id="LN483142">
    <property type="protein sequence ID" value="CED83340.1"/>
    <property type="molecule type" value="Genomic_DNA"/>
</dbReference>
<keyword evidence="6" id="KW-0808">Transferase</keyword>
<evidence type="ECO:0000256" key="9">
    <source>
        <dbReference type="ARBA" id="ARBA00022989"/>
    </source>
</evidence>
<dbReference type="PROSITE" id="PS50003">
    <property type="entry name" value="PH_DOMAIN"/>
    <property type="match status" value="1"/>
</dbReference>
<feature type="compositionally biased region" description="Low complexity" evidence="12">
    <location>
        <begin position="1522"/>
        <end position="1539"/>
    </location>
</feature>
<feature type="compositionally biased region" description="Polar residues" evidence="12">
    <location>
        <begin position="832"/>
        <end position="854"/>
    </location>
</feature>
<name>A0A0F7SS50_PHARH</name>
<dbReference type="SUPFAM" id="SSF48065">
    <property type="entry name" value="DBL homology domain (DH-domain)"/>
    <property type="match status" value="1"/>
</dbReference>
<feature type="compositionally biased region" description="Polar residues" evidence="12">
    <location>
        <begin position="541"/>
        <end position="563"/>
    </location>
</feature>
<feature type="compositionally biased region" description="Low complexity" evidence="12">
    <location>
        <begin position="1089"/>
        <end position="1107"/>
    </location>
</feature>
<dbReference type="GO" id="GO:0016758">
    <property type="term" value="F:hexosyltransferase activity"/>
    <property type="evidence" value="ECO:0007669"/>
    <property type="project" value="InterPro"/>
</dbReference>
<evidence type="ECO:0000256" key="2">
    <source>
        <dbReference type="ARBA" id="ARBA00008661"/>
    </source>
</evidence>
<feature type="domain" description="PH" evidence="14">
    <location>
        <begin position="1448"/>
        <end position="1586"/>
    </location>
</feature>
<dbReference type="InterPro" id="IPR052233">
    <property type="entry name" value="Rho-type_GEFs"/>
</dbReference>
<dbReference type="InterPro" id="IPR001849">
    <property type="entry name" value="PH_domain"/>
</dbReference>
<dbReference type="InterPro" id="IPR002659">
    <property type="entry name" value="Glyco_trans_31"/>
</dbReference>
<feature type="compositionally biased region" description="Polar residues" evidence="12">
    <location>
        <begin position="908"/>
        <end position="920"/>
    </location>
</feature>
<keyword evidence="4" id="KW-0344">Guanine-nucleotide releasing factor</keyword>
<dbReference type="SMART" id="SM00036">
    <property type="entry name" value="CNH"/>
    <property type="match status" value="1"/>
</dbReference>
<protein>
    <submittedName>
        <fullName evidence="17">Rho guanyl-nucleotide exchange factor</fullName>
    </submittedName>
</protein>
<feature type="compositionally biased region" description="Polar residues" evidence="12">
    <location>
        <begin position="687"/>
        <end position="716"/>
    </location>
</feature>
<keyword evidence="7 13" id="KW-0812">Transmembrane</keyword>
<evidence type="ECO:0000259" key="14">
    <source>
        <dbReference type="PROSITE" id="PS50003"/>
    </source>
</evidence>
<feature type="compositionally biased region" description="Low complexity" evidence="12">
    <location>
        <begin position="516"/>
        <end position="528"/>
    </location>
</feature>
<feature type="compositionally biased region" description="Polar residues" evidence="12">
    <location>
        <begin position="891"/>
        <end position="900"/>
    </location>
</feature>
<dbReference type="SMART" id="SM00325">
    <property type="entry name" value="RhoGEF"/>
    <property type="match status" value="1"/>
</dbReference>
<dbReference type="InterPro" id="IPR001180">
    <property type="entry name" value="CNH_dom"/>
</dbReference>
<feature type="region of interest" description="Disordered" evidence="12">
    <location>
        <begin position="1517"/>
        <end position="1545"/>
    </location>
</feature>
<keyword evidence="8" id="KW-0735">Signal-anchor</keyword>
<evidence type="ECO:0000256" key="8">
    <source>
        <dbReference type="ARBA" id="ARBA00022968"/>
    </source>
</evidence>
<proteinExistence type="inferred from homology"/>
<feature type="region of interest" description="Disordered" evidence="12">
    <location>
        <begin position="660"/>
        <end position="736"/>
    </location>
</feature>
<dbReference type="Pfam" id="PF00780">
    <property type="entry name" value="CNH"/>
    <property type="match status" value="1"/>
</dbReference>
<feature type="region of interest" description="Disordered" evidence="12">
    <location>
        <begin position="1"/>
        <end position="38"/>
    </location>
</feature>
<feature type="compositionally biased region" description="Polar residues" evidence="12">
    <location>
        <begin position="474"/>
        <end position="484"/>
    </location>
</feature>
<dbReference type="Pfam" id="PF00621">
    <property type="entry name" value="RhoGEF"/>
    <property type="match status" value="1"/>
</dbReference>
<dbReference type="InterPro" id="IPR000219">
    <property type="entry name" value="DH_dom"/>
</dbReference>
<dbReference type="PANTHER" id="PTHR46572">
    <property type="entry name" value="RHO1 GDP-GTP EXCHANGE PROTEIN 1-RELATED"/>
    <property type="match status" value="1"/>
</dbReference>
<evidence type="ECO:0000256" key="1">
    <source>
        <dbReference type="ARBA" id="ARBA00004323"/>
    </source>
</evidence>
<keyword evidence="3" id="KW-0597">Phosphoprotein</keyword>
<feature type="compositionally biased region" description="Pro residues" evidence="12">
    <location>
        <begin position="1953"/>
        <end position="1966"/>
    </location>
</feature>
<keyword evidence="11 13" id="KW-0472">Membrane</keyword>
<organism evidence="17">
    <name type="scientific">Phaffia rhodozyma</name>
    <name type="common">Yeast</name>
    <name type="synonym">Xanthophyllomyces dendrorhous</name>
    <dbReference type="NCBI Taxonomy" id="264483"/>
    <lineage>
        <taxon>Eukaryota</taxon>
        <taxon>Fungi</taxon>
        <taxon>Dikarya</taxon>
        <taxon>Basidiomycota</taxon>
        <taxon>Agaricomycotina</taxon>
        <taxon>Tremellomycetes</taxon>
        <taxon>Cystofilobasidiales</taxon>
        <taxon>Mrakiaceae</taxon>
        <taxon>Phaffia</taxon>
    </lineage>
</organism>
<dbReference type="InterPro" id="IPR000591">
    <property type="entry name" value="DEP_dom"/>
</dbReference>
<dbReference type="PANTHER" id="PTHR46572:SF2">
    <property type="entry name" value="RHO1 GDP-GTP EXCHANGE PROTEIN 1-RELATED"/>
    <property type="match status" value="1"/>
</dbReference>
<dbReference type="GO" id="GO:0000139">
    <property type="term" value="C:Golgi membrane"/>
    <property type="evidence" value="ECO:0007669"/>
    <property type="project" value="UniProtKB-SubCell"/>
</dbReference>
<dbReference type="Gene3D" id="1.20.900.10">
    <property type="entry name" value="Dbl homology (DH) domain"/>
    <property type="match status" value="1"/>
</dbReference>
<feature type="region of interest" description="Disordered" evidence="12">
    <location>
        <begin position="1937"/>
        <end position="1968"/>
    </location>
</feature>
<feature type="region of interest" description="Disordered" evidence="12">
    <location>
        <begin position="756"/>
        <end position="943"/>
    </location>
</feature>
<dbReference type="InterPro" id="IPR041675">
    <property type="entry name" value="PH_5"/>
</dbReference>
<sequence>MDTKHSLSFTSHPRRSSFLSPSSSNGLHTTGSHPGRMQPRRRSYLSFLVPRSKIRCLFVLITLFTTVVVVGLSFSIFTFDIPPLNEYDVEQTPRVNISRSFEEPDFALLSGAQPHTIGCPQKDSSSAPLLLLGIFSAPDDPAGEDTKRLNRRNLIRRKVMPDWPAQVELRFILGRPKTAAIRRMLSAEQELFGDIAIVDGVEDVDFGKTHAFFKWVAQKRVGENPKFVMKIDDDTFLVMPNAIASFEALDCSKNIYWGTSAGMSYHFGFYLRGLGYAVSWPLASWIGSADISTAHICKYEDARTGQWLRNLDPVTDPIHVVDNGWTMGDYNQLDVGVESVALHWLKFDGWYEEQVDRVKEIWSKAGRQWAADGGVDPKQSIDFGKKLPSAAQAEKDHWYSAYFSNLNPLAWMDRRPLGPRDHRGEPPSRDQAFTEIFGRRNTHHAHTQPQLGGPRYPNQQGTSYAPVHPARHFSPSQQVYQSSVGVGRPTPSGPGTYDGYAGSLGIGPPPTGPDGSYPTYSYPYKPSVPNGPSAQFDRRSSFNPSVHSNHVSSAQSTYSQVTHPVSGPPVPANSVYYLVPNQQSTSSINLPTSNPGLQQYRTQGSQRSSVQALYQGVQAAYPYPAGGYASDPTVLPEQNGRTGGLTPAQAYQAQVGGDGLADLKANTSDQPSTEVYPSSIPFPTSPAPQSNTHSYSHPASHGSSLSTGPSTQTTQSAGPRGPRLAPPRLPDLSSIMGNGGLGLNAISLEPWNEVALGATTPRPPTADETELGYLSTGLSPGEASGASSVYSPSSSRPGSVNSKHVRTPSESSKRSLGLFDQNRPTFAPLTRIDTTPNLRQTISRPLSSPTSTFEQDAFRRQPSARDSVESFRSVPAPSSPNLPETHDGRSMSFSSASSVTRAEVVSSLRHTPSRSSTHGQYPSGPVSLYPLSSSSSSVGGIKRPATGSITQMTRKYTKVYPALLSRVAEVFQANIFLSERVKDGLAYNDAFTGREAVDLICEIIQTTDRNLALLLGRSLDSQKFFHDVTYDHRLRDNANELYQFKQKALPSSTSFPSTAFHPESENPLDDEASVITQDGPWPSHHAKQLTSLTSSSTIIESSSGLHSPHSPNFRRSISTSQSNGLPPSPNSHPVPEENNLPTGVLVILLDCYSPTCSDNSLCYSSMCPRRTEQAQALNLKNQPGLPVLKKQPSVESLKDAEGSGGELWATSVSQAVLDSVSETERKRQEAINELIATERHFVKDLEYLRDFWIKPLRVSEVIRPAERRDPFVTQVFWNISAIQNNNAALSDALTKRQRAQPVIETIGDILLQHIPLFQPFVEYGTHQAYGKLEFEREKAENAQFVKFVDEVERKPESRKIELNGFLTKPTTRLGRYPLLLKAILKVTDEKNPDQKWIPESITLLEGWLKRVNAGAGKTQNRLDLAHLEQQLRGDKDLPKLRLLDENRELIHKGQLKRRGGAQNETADLDVYLLDNMILLTRTKYSNKVEKTGIYRKPIPLQLLVLATPDEQYNLSKHGIRPKSLLSRTSTSKSTTSSTSAKPEKEGKYGYSITLTSLGKDAYSVTLWSESHIQRKNWLEKIDQQQTLIRDRHRKLDTQVLETVFTGQLKVNCAAPYDAGRRMIYGTDNGVYFSNLTEPDRPPVMVLQLMDVTQVDVLEQFQLLIVLSERSVQTFPLDSLDPKDPTAALKRGKRISSHTTFFKAGICVGKMLVCIVKSSPLSTTIKIMDPIETPIRKKQQGAAFSKLIPSRHDTLKVFKEFYIPTESSSIHFLKTKLCVGCTKGFEIVDLETLDTQGLLDPDDPNLALVHRAFNNAARIPKPIAIYRIESDFLLCYDDFAFYVNKNGWRVGPPRNKSDREWRMDWQGSPTNFALHYPYILAFDPSFVEILDVNTGAFLQVIQGSHIRLLFTDTPPSTVHSAAQLHQLQLQQQQRLAYGRGGTPYNSSDHASGWRPPPPRLPPPPPVNPRNKIVFTIDDKVVEIQPISLR</sequence>
<dbReference type="CDD" id="cd00160">
    <property type="entry name" value="RhoGEF"/>
    <property type="match status" value="1"/>
</dbReference>
<dbReference type="GO" id="GO:0035556">
    <property type="term" value="P:intracellular signal transduction"/>
    <property type="evidence" value="ECO:0007669"/>
    <property type="project" value="InterPro"/>
</dbReference>
<evidence type="ECO:0000256" key="12">
    <source>
        <dbReference type="SAM" id="MobiDB-lite"/>
    </source>
</evidence>
<comment type="similarity">
    <text evidence="2">Belongs to the glycosyltransferase 31 family.</text>
</comment>
<dbReference type="SUPFAM" id="SSF50729">
    <property type="entry name" value="PH domain-like"/>
    <property type="match status" value="1"/>
</dbReference>
<dbReference type="SMART" id="SM00049">
    <property type="entry name" value="DEP"/>
    <property type="match status" value="1"/>
</dbReference>
<keyword evidence="5" id="KW-0328">Glycosyltransferase</keyword>
<evidence type="ECO:0000256" key="4">
    <source>
        <dbReference type="ARBA" id="ARBA00022658"/>
    </source>
</evidence>
<feature type="region of interest" description="Disordered" evidence="12">
    <location>
        <begin position="1051"/>
        <end position="1138"/>
    </location>
</feature>
<feature type="transmembrane region" description="Helical" evidence="13">
    <location>
        <begin position="56"/>
        <end position="77"/>
    </location>
</feature>
<dbReference type="Pfam" id="PF00610">
    <property type="entry name" value="DEP"/>
    <property type="match status" value="1"/>
</dbReference>
<feature type="compositionally biased region" description="Polar residues" evidence="12">
    <location>
        <begin position="665"/>
        <end position="676"/>
    </location>
</feature>
<dbReference type="InterPro" id="IPR036390">
    <property type="entry name" value="WH_DNA-bd_sf"/>
</dbReference>
<evidence type="ECO:0000256" key="6">
    <source>
        <dbReference type="ARBA" id="ARBA00022679"/>
    </source>
</evidence>
<dbReference type="Gene3D" id="3.90.550.50">
    <property type="match status" value="1"/>
</dbReference>
<evidence type="ECO:0000256" key="13">
    <source>
        <dbReference type="SAM" id="Phobius"/>
    </source>
</evidence>
<evidence type="ECO:0000256" key="10">
    <source>
        <dbReference type="ARBA" id="ARBA00023034"/>
    </source>
</evidence>
<feature type="region of interest" description="Disordered" evidence="12">
    <location>
        <begin position="443"/>
        <end position="564"/>
    </location>
</feature>